<protein>
    <recommendedName>
        <fullName evidence="8">P-type Zn(2+) transporter</fullName>
        <ecNumber evidence="8">7.2.2.12</ecNumber>
    </recommendedName>
</protein>
<evidence type="ECO:0000256" key="8">
    <source>
        <dbReference type="ARBA" id="ARBA00039097"/>
    </source>
</evidence>
<keyword evidence="4 10" id="KW-0479">Metal-binding</keyword>
<dbReference type="InterPro" id="IPR044492">
    <property type="entry name" value="P_typ_ATPase_HD_dom"/>
</dbReference>
<dbReference type="GO" id="GO:0046872">
    <property type="term" value="F:metal ion binding"/>
    <property type="evidence" value="ECO:0007669"/>
    <property type="project" value="UniProtKB-KW"/>
</dbReference>
<feature type="transmembrane region" description="Helical" evidence="10">
    <location>
        <begin position="268"/>
        <end position="287"/>
    </location>
</feature>
<evidence type="ECO:0000256" key="3">
    <source>
        <dbReference type="ARBA" id="ARBA00022692"/>
    </source>
</evidence>
<dbReference type="RefSeq" id="WP_146684155.1">
    <property type="nucleotide sequence ID" value="NZ_CP019646.1"/>
</dbReference>
<evidence type="ECO:0000256" key="2">
    <source>
        <dbReference type="ARBA" id="ARBA00006024"/>
    </source>
</evidence>
<dbReference type="Proteomes" id="UP000188181">
    <property type="component" value="Chromosome"/>
</dbReference>
<dbReference type="NCBIfam" id="TIGR01525">
    <property type="entry name" value="ATPase-IB_hvy"/>
    <property type="match status" value="1"/>
</dbReference>
<keyword evidence="10" id="KW-0547">Nucleotide-binding</keyword>
<comment type="subcellular location">
    <subcellularLocation>
        <location evidence="10">Cell membrane</location>
    </subcellularLocation>
    <subcellularLocation>
        <location evidence="1">Membrane</location>
    </subcellularLocation>
</comment>
<sequence length="664" mass="70585">MPHNTLNLKNIEMEHEHSHGLECGCGCGASHSHTSTRGVSLALIGTLAGGVLLLNSFIAPIFYGSESSIVELSAMIGAALMALPIIVHAFKSIAKGSMHMDELVALAVLAAFAFGEYREAGVISFFMLLSELMETRTALGARAAIESLIRLTPKKAMLLANDGTESEVDVSQLKAGDVIRVRPGDAIAADGEVAKGNSSVNEATITGESLPVDKYPGQQVFAGTSNLTGSMDITVTKAGEDTTLGKVQSLIMQAEKTRIPIMRIIDQYVSWYIPTILMIAAVALFFTKEFDRFIAILVVSCPCALILATPTAMVAAISAAARLGVLIKNVADLEIAGKLTAMVFDKTGTLTTGRLYVTKLEPAEGIEPADLLRTAASAETLSRHPAGQALIMLAKEANVSLIEPENFEEVPGKGVKAVVEGNEILIGRESFLKENNIDMSSITDPSLHEEQGFSALYVASGDKCIGWVGMQDKTRSEARQAVSELQEAGIKRITMLTGDRKDVAGRVAAELGCTDYKAHCLPHDKLDIVKNIRSQGHSVAVIGDGINDAPALAEGDLGIAMGAAGSDVAINSASIALMNNDLKRLPFLVKLSRKTRLVINMNLIFGSLFIVIGVILALAGYLKSTWAAPLHFVGSIIVIFNSARLVRFGEYLEPHTEESAAGKE</sequence>
<evidence type="ECO:0000259" key="11">
    <source>
        <dbReference type="Pfam" id="PF00122"/>
    </source>
</evidence>
<comment type="catalytic activity">
    <reaction evidence="9">
        <text>Zn(2+)(in) + ATP + H2O = Zn(2+)(out) + ADP + phosphate + H(+)</text>
        <dbReference type="Rhea" id="RHEA:20621"/>
        <dbReference type="ChEBI" id="CHEBI:15377"/>
        <dbReference type="ChEBI" id="CHEBI:15378"/>
        <dbReference type="ChEBI" id="CHEBI:29105"/>
        <dbReference type="ChEBI" id="CHEBI:30616"/>
        <dbReference type="ChEBI" id="CHEBI:43474"/>
        <dbReference type="ChEBI" id="CHEBI:456216"/>
        <dbReference type="EC" id="7.2.2.12"/>
    </reaction>
</comment>
<feature type="transmembrane region" description="Helical" evidence="10">
    <location>
        <begin position="41"/>
        <end position="63"/>
    </location>
</feature>
<dbReference type="SFLD" id="SFLDG00002">
    <property type="entry name" value="C1.7:_P-type_atpase_like"/>
    <property type="match status" value="1"/>
</dbReference>
<dbReference type="Gene3D" id="3.40.1110.10">
    <property type="entry name" value="Calcium-transporting ATPase, cytoplasmic domain N"/>
    <property type="match status" value="1"/>
</dbReference>
<dbReference type="InterPro" id="IPR023298">
    <property type="entry name" value="ATPase_P-typ_TM_dom_sf"/>
</dbReference>
<dbReference type="InterPro" id="IPR027256">
    <property type="entry name" value="P-typ_ATPase_IB"/>
</dbReference>
<dbReference type="PANTHER" id="PTHR48085:SF5">
    <property type="entry name" value="CADMIUM_ZINC-TRANSPORTING ATPASE HMA4-RELATED"/>
    <property type="match status" value="1"/>
</dbReference>
<dbReference type="GO" id="GO:0005524">
    <property type="term" value="F:ATP binding"/>
    <property type="evidence" value="ECO:0007669"/>
    <property type="project" value="UniProtKB-UniRule"/>
</dbReference>
<name>A0A1Q2MI02_9BACT</name>
<dbReference type="SUPFAM" id="SSF56784">
    <property type="entry name" value="HAD-like"/>
    <property type="match status" value="1"/>
</dbReference>
<dbReference type="SFLD" id="SFLDS00003">
    <property type="entry name" value="Haloacid_Dehalogenase"/>
    <property type="match status" value="1"/>
</dbReference>
<dbReference type="InterPro" id="IPR023299">
    <property type="entry name" value="ATPase_P-typ_cyto_dom_N"/>
</dbReference>
<dbReference type="GO" id="GO:0016887">
    <property type="term" value="F:ATP hydrolysis activity"/>
    <property type="evidence" value="ECO:0007669"/>
    <property type="project" value="InterPro"/>
</dbReference>
<feature type="transmembrane region" description="Helical" evidence="10">
    <location>
        <begin position="597"/>
        <end position="622"/>
    </location>
</feature>
<feature type="domain" description="P-type ATPase A" evidence="11">
    <location>
        <begin position="151"/>
        <end position="251"/>
    </location>
</feature>
<reference evidence="13" key="1">
    <citation type="submission" date="2017-02" db="EMBL/GenBank/DDBJ databases">
        <title>Comparative genomics and description of representatives of a novel lineage of planctomycetes thriving in anoxic sediments.</title>
        <authorList>
            <person name="Spring S."/>
            <person name="Bunk B."/>
            <person name="Sproer C."/>
        </authorList>
    </citation>
    <scope>NUCLEOTIDE SEQUENCE [LARGE SCALE GENOMIC DNA]</scope>
    <source>
        <strain evidence="13">SM-Chi-D1</strain>
    </source>
</reference>
<dbReference type="NCBIfam" id="TIGR01511">
    <property type="entry name" value="ATPase-IB1_Cu"/>
    <property type="match status" value="1"/>
</dbReference>
<dbReference type="OrthoDB" id="211392at2"/>
<keyword evidence="6 10" id="KW-1133">Transmembrane helix</keyword>
<accession>A0A1Q2MI02</accession>
<feature type="transmembrane region" description="Helical" evidence="10">
    <location>
        <begin position="293"/>
        <end position="319"/>
    </location>
</feature>
<feature type="transmembrane region" description="Helical" evidence="10">
    <location>
        <begin position="69"/>
        <end position="90"/>
    </location>
</feature>
<dbReference type="InterPro" id="IPR008250">
    <property type="entry name" value="ATPase_P-typ_transduc_dom_A_sf"/>
</dbReference>
<dbReference type="InterPro" id="IPR051014">
    <property type="entry name" value="Cation_Transport_ATPase_IB"/>
</dbReference>
<evidence type="ECO:0000256" key="7">
    <source>
        <dbReference type="ARBA" id="ARBA00023136"/>
    </source>
</evidence>
<evidence type="ECO:0000256" key="9">
    <source>
        <dbReference type="ARBA" id="ARBA00047308"/>
    </source>
</evidence>
<dbReference type="EMBL" id="CP019646">
    <property type="protein sequence ID" value="AQQ71927.1"/>
    <property type="molecule type" value="Genomic_DNA"/>
</dbReference>
<dbReference type="Pfam" id="PF00122">
    <property type="entry name" value="E1-E2_ATPase"/>
    <property type="match status" value="1"/>
</dbReference>
<keyword evidence="13" id="KW-1185">Reference proteome</keyword>
<keyword evidence="10" id="KW-1003">Cell membrane</keyword>
<evidence type="ECO:0000313" key="12">
    <source>
        <dbReference type="EMBL" id="AQQ71927.1"/>
    </source>
</evidence>
<dbReference type="CDD" id="cd02079">
    <property type="entry name" value="P-type_ATPase_HM"/>
    <property type="match status" value="1"/>
</dbReference>
<dbReference type="FunFam" id="2.70.150.10:FF:000002">
    <property type="entry name" value="Copper-transporting ATPase 1, putative"/>
    <property type="match status" value="1"/>
</dbReference>
<evidence type="ECO:0000256" key="5">
    <source>
        <dbReference type="ARBA" id="ARBA00022967"/>
    </source>
</evidence>
<dbReference type="PROSITE" id="PS00154">
    <property type="entry name" value="ATPASE_E1_E2"/>
    <property type="match status" value="1"/>
</dbReference>
<dbReference type="SUPFAM" id="SSF81653">
    <property type="entry name" value="Calcium ATPase, transduction domain A"/>
    <property type="match status" value="1"/>
</dbReference>
<evidence type="ECO:0000313" key="13">
    <source>
        <dbReference type="Proteomes" id="UP000188181"/>
    </source>
</evidence>
<dbReference type="InterPro" id="IPR023214">
    <property type="entry name" value="HAD_sf"/>
</dbReference>
<dbReference type="SFLD" id="SFLDF00027">
    <property type="entry name" value="p-type_atpase"/>
    <property type="match status" value="1"/>
</dbReference>
<gene>
    <name evidence="12" type="primary">cadA</name>
    <name evidence="12" type="ORF">SMSP2_02306</name>
</gene>
<keyword evidence="12" id="KW-0378">Hydrolase</keyword>
<proteinExistence type="inferred from homology"/>
<dbReference type="PRINTS" id="PR00119">
    <property type="entry name" value="CATATPASE"/>
</dbReference>
<dbReference type="KEGG" id="pbas:SMSP2_02306"/>
<evidence type="ECO:0000256" key="1">
    <source>
        <dbReference type="ARBA" id="ARBA00004370"/>
    </source>
</evidence>
<dbReference type="EC" id="7.2.2.12" evidence="8"/>
<feature type="transmembrane region" description="Helical" evidence="10">
    <location>
        <begin position="628"/>
        <end position="646"/>
    </location>
</feature>
<evidence type="ECO:0000256" key="10">
    <source>
        <dbReference type="RuleBase" id="RU362081"/>
    </source>
</evidence>
<dbReference type="Gene3D" id="3.40.50.1000">
    <property type="entry name" value="HAD superfamily/HAD-like"/>
    <property type="match status" value="1"/>
</dbReference>
<dbReference type="InterPro" id="IPR059000">
    <property type="entry name" value="ATPase_P-type_domA"/>
</dbReference>
<comment type="similarity">
    <text evidence="2 10">Belongs to the cation transport ATPase (P-type) (TC 3.A.3) family. Type IB subfamily.</text>
</comment>
<dbReference type="InterPro" id="IPR001757">
    <property type="entry name" value="P_typ_ATPase"/>
</dbReference>
<dbReference type="AlphaFoldDB" id="A0A1Q2MI02"/>
<dbReference type="GO" id="GO:0005886">
    <property type="term" value="C:plasma membrane"/>
    <property type="evidence" value="ECO:0007669"/>
    <property type="project" value="UniProtKB-SubCell"/>
</dbReference>
<keyword evidence="7 10" id="KW-0472">Membrane</keyword>
<evidence type="ECO:0000256" key="4">
    <source>
        <dbReference type="ARBA" id="ARBA00022723"/>
    </source>
</evidence>
<dbReference type="Pfam" id="PF00702">
    <property type="entry name" value="Hydrolase"/>
    <property type="match status" value="1"/>
</dbReference>
<dbReference type="GO" id="GO:0016463">
    <property type="term" value="F:P-type zinc transporter activity"/>
    <property type="evidence" value="ECO:0007669"/>
    <property type="project" value="UniProtKB-EC"/>
</dbReference>
<keyword evidence="10" id="KW-0067">ATP-binding</keyword>
<dbReference type="Gene3D" id="2.70.150.10">
    <property type="entry name" value="Calcium-transporting ATPase, cytoplasmic transduction domain A"/>
    <property type="match status" value="1"/>
</dbReference>
<organism evidence="12 13">
    <name type="scientific">Limihaloglobus sulfuriphilus</name>
    <dbReference type="NCBI Taxonomy" id="1851148"/>
    <lineage>
        <taxon>Bacteria</taxon>
        <taxon>Pseudomonadati</taxon>
        <taxon>Planctomycetota</taxon>
        <taxon>Phycisphaerae</taxon>
        <taxon>Sedimentisphaerales</taxon>
        <taxon>Sedimentisphaeraceae</taxon>
        <taxon>Limihaloglobus</taxon>
    </lineage>
</organism>
<dbReference type="NCBIfam" id="TIGR01494">
    <property type="entry name" value="ATPase_P-type"/>
    <property type="match status" value="1"/>
</dbReference>
<keyword evidence="3 10" id="KW-0812">Transmembrane</keyword>
<dbReference type="PANTHER" id="PTHR48085">
    <property type="entry name" value="CADMIUM/ZINC-TRANSPORTING ATPASE HMA2-RELATED"/>
    <property type="match status" value="1"/>
</dbReference>
<dbReference type="InterPro" id="IPR036412">
    <property type="entry name" value="HAD-like_sf"/>
</dbReference>
<dbReference type="STRING" id="1851148.SMSP2_02306"/>
<keyword evidence="5" id="KW-1278">Translocase</keyword>
<evidence type="ECO:0000256" key="6">
    <source>
        <dbReference type="ARBA" id="ARBA00022989"/>
    </source>
</evidence>
<dbReference type="SUPFAM" id="SSF81665">
    <property type="entry name" value="Calcium ATPase, transmembrane domain M"/>
    <property type="match status" value="1"/>
</dbReference>
<dbReference type="InterPro" id="IPR018303">
    <property type="entry name" value="ATPase_P-typ_P_site"/>
</dbReference>